<dbReference type="Proteomes" id="UP000008680">
    <property type="component" value="Chromosome"/>
</dbReference>
<accession>D3E4C8</accession>
<dbReference type="GO" id="GO:0004642">
    <property type="term" value="F:phosphoribosylformylglycinamidine synthase activity"/>
    <property type="evidence" value="ECO:0007669"/>
    <property type="project" value="UniProtKB-UniRule"/>
</dbReference>
<organism evidence="7 8">
    <name type="scientific">Methanobrevibacter ruminantium (strain ATCC 35063 / DSM 1093 / JCM 13430 / OCM 146 / M1)</name>
    <name type="common">Methanobacterium ruminantium</name>
    <dbReference type="NCBI Taxonomy" id="634498"/>
    <lineage>
        <taxon>Archaea</taxon>
        <taxon>Methanobacteriati</taxon>
        <taxon>Methanobacteriota</taxon>
        <taxon>Methanomada group</taxon>
        <taxon>Methanobacteria</taxon>
        <taxon>Methanobacteriales</taxon>
        <taxon>Methanobacteriaceae</taxon>
        <taxon>Methanobrevibacter</taxon>
    </lineage>
</organism>
<evidence type="ECO:0000256" key="2">
    <source>
        <dbReference type="ARBA" id="ARBA00022598"/>
    </source>
</evidence>
<keyword evidence="1 6" id="KW-0963">Cytoplasm</keyword>
<comment type="subunit">
    <text evidence="6">Part of the FGAM synthase complex composed of 1 PurL, 1 PurQ and 2 PurS subunits.</text>
</comment>
<dbReference type="RefSeq" id="WP_012956338.1">
    <property type="nucleotide sequence ID" value="NC_013790.1"/>
</dbReference>
<evidence type="ECO:0000256" key="1">
    <source>
        <dbReference type="ARBA" id="ARBA00022490"/>
    </source>
</evidence>
<dbReference type="NCBIfam" id="TIGR00302">
    <property type="entry name" value="phosphoribosylformylglycinamidine synthase subunit PurS"/>
    <property type="match status" value="1"/>
</dbReference>
<comment type="pathway">
    <text evidence="6">Purine metabolism; IMP biosynthesis via de novo pathway; 5-amino-1-(5-phospho-D-ribosyl)imidazole from N(2)-formyl-N(1)-(5-phospho-D-ribosyl)glycinamide: step 1/2.</text>
</comment>
<dbReference type="PATRIC" id="fig|634498.28.peg.1541"/>
<dbReference type="eggNOG" id="arCOG04462">
    <property type="taxonomic scope" value="Archaea"/>
</dbReference>
<gene>
    <name evidence="6 7" type="primary">purS</name>
    <name evidence="7" type="ordered locus">mru_1539</name>
</gene>
<dbReference type="GO" id="GO:0005524">
    <property type="term" value="F:ATP binding"/>
    <property type="evidence" value="ECO:0007669"/>
    <property type="project" value="UniProtKB-UniRule"/>
</dbReference>
<comment type="similarity">
    <text evidence="6">Belongs to the PurS family.</text>
</comment>
<dbReference type="KEGG" id="mru:mru_1539"/>
<keyword evidence="3 6" id="KW-0547">Nucleotide-binding</keyword>
<dbReference type="STRING" id="634498.mru_1539"/>
<dbReference type="AlphaFoldDB" id="D3E4C8"/>
<dbReference type="InterPro" id="IPR003850">
    <property type="entry name" value="PurS"/>
</dbReference>
<evidence type="ECO:0000256" key="5">
    <source>
        <dbReference type="ARBA" id="ARBA00022840"/>
    </source>
</evidence>
<keyword evidence="5 6" id="KW-0067">ATP-binding</keyword>
<keyword evidence="2 6" id="KW-0436">Ligase</keyword>
<dbReference type="EMBL" id="CP001719">
    <property type="protein sequence ID" value="ADC47389.1"/>
    <property type="molecule type" value="Genomic_DNA"/>
</dbReference>
<dbReference type="GeneID" id="8771192"/>
<dbReference type="PANTHER" id="PTHR34696:SF1">
    <property type="entry name" value="PHOSPHORIBOSYLFORMYLGLYCINAMIDINE SYNTHASE SUBUNIT PURS"/>
    <property type="match status" value="1"/>
</dbReference>
<keyword evidence="8" id="KW-1185">Reference proteome</keyword>
<evidence type="ECO:0000256" key="4">
    <source>
        <dbReference type="ARBA" id="ARBA00022755"/>
    </source>
</evidence>
<dbReference type="GO" id="GO:0006189">
    <property type="term" value="P:'de novo' IMP biosynthetic process"/>
    <property type="evidence" value="ECO:0007669"/>
    <property type="project" value="UniProtKB-UniRule"/>
</dbReference>
<evidence type="ECO:0000256" key="6">
    <source>
        <dbReference type="HAMAP-Rule" id="MF_01926"/>
    </source>
</evidence>
<comment type="subcellular location">
    <subcellularLocation>
        <location evidence="6">Cytoplasm</location>
    </subcellularLocation>
</comment>
<dbReference type="Pfam" id="PF02700">
    <property type="entry name" value="PurS"/>
    <property type="match status" value="1"/>
</dbReference>
<dbReference type="Gene3D" id="3.30.1280.10">
    <property type="entry name" value="Phosphoribosylformylglycinamidine synthase subunit PurS"/>
    <property type="match status" value="1"/>
</dbReference>
<proteinExistence type="inferred from homology"/>
<keyword evidence="4 6" id="KW-0658">Purine biosynthesis</keyword>
<evidence type="ECO:0000313" key="8">
    <source>
        <dbReference type="Proteomes" id="UP000008680"/>
    </source>
</evidence>
<evidence type="ECO:0000256" key="3">
    <source>
        <dbReference type="ARBA" id="ARBA00022741"/>
    </source>
</evidence>
<dbReference type="NCBIfam" id="NF004630">
    <property type="entry name" value="PRK05974.1"/>
    <property type="match status" value="1"/>
</dbReference>
<sequence length="90" mass="10154">MMYDIEVKVSLKAGMLNPEATTIQRSLSLLGYEVKGTKTKEIISFVMEAESEDDARAKVDDMCQKLLCNPIIHNYTIKIIKMDFTCASCE</sequence>
<dbReference type="UniPathway" id="UPA00074">
    <property type="reaction ID" value="UER00128"/>
</dbReference>
<dbReference type="SUPFAM" id="SSF82697">
    <property type="entry name" value="PurS-like"/>
    <property type="match status" value="1"/>
</dbReference>
<reference evidence="7 8" key="1">
    <citation type="journal article" date="2010" name="PLoS ONE">
        <title>The genome sequence of the rumen methanogen Methanobrevibacter ruminantium reveals new possibilities for controlling ruminant methane emissions.</title>
        <authorList>
            <person name="Leahy S.C."/>
            <person name="Kelly W.J."/>
            <person name="Altermann E."/>
            <person name="Ronimus R.S."/>
            <person name="Yeoman C.J."/>
            <person name="Pacheco D.M."/>
            <person name="Li D."/>
            <person name="Kong Z."/>
            <person name="McTavish S."/>
            <person name="Sang C."/>
            <person name="Lambie S.C."/>
            <person name="Janssen P.H."/>
            <person name="Dey D."/>
            <person name="Attwood G.T."/>
        </authorList>
    </citation>
    <scope>NUCLEOTIDE SEQUENCE [LARGE SCALE GENOMIC DNA]</scope>
    <source>
        <strain evidence="8">ATCC 35063 / DSM 1093 / JCM 13430 / OCM 146 / M1</strain>
    </source>
</reference>
<evidence type="ECO:0000313" key="7">
    <source>
        <dbReference type="EMBL" id="ADC47389.1"/>
    </source>
</evidence>
<protein>
    <recommendedName>
        <fullName evidence="6">Phosphoribosylformylglycinamidine synthase subunit PurS</fullName>
        <shortName evidence="6">FGAM synthase</shortName>
        <ecNumber evidence="6">6.3.5.3</ecNumber>
    </recommendedName>
    <alternativeName>
        <fullName evidence="6">Formylglycinamide ribonucleotide amidotransferase subunit III</fullName>
        <shortName evidence="6">FGAR amidotransferase III</shortName>
        <shortName evidence="6">FGAR-AT III</shortName>
    </alternativeName>
    <alternativeName>
        <fullName evidence="6">Phosphoribosylformylglycinamidine synthase subunit III</fullName>
    </alternativeName>
</protein>
<comment type="function">
    <text evidence="6">Part of the phosphoribosylformylglycinamidine synthase complex involved in the purines biosynthetic pathway. Catalyzes the ATP-dependent conversion of formylglycinamide ribonucleotide (FGAR) and glutamine to yield formylglycinamidine ribonucleotide (FGAM) and glutamate. The FGAM synthase complex is composed of three subunits. PurQ produces an ammonia molecule by converting glutamine to glutamate. PurL transfers the ammonia molecule to FGAR to form FGAM in an ATP-dependent manner. PurS interacts with PurQ and PurL and is thought to assist in the transfer of the ammonia molecule from PurQ to PurL.</text>
</comment>
<dbReference type="EC" id="6.3.5.3" evidence="6"/>
<dbReference type="GO" id="GO:0005737">
    <property type="term" value="C:cytoplasm"/>
    <property type="evidence" value="ECO:0007669"/>
    <property type="project" value="UniProtKB-SubCell"/>
</dbReference>
<dbReference type="HAMAP" id="MF_01926">
    <property type="entry name" value="PurS"/>
    <property type="match status" value="1"/>
</dbReference>
<dbReference type="PANTHER" id="PTHR34696">
    <property type="entry name" value="PHOSPHORIBOSYLFORMYLGLYCINAMIDINE SYNTHASE SUBUNIT PURS"/>
    <property type="match status" value="1"/>
</dbReference>
<dbReference type="HOGENOM" id="CLU_164833_0_0_2"/>
<comment type="catalytic activity">
    <reaction evidence="6">
        <text>N(2)-formyl-N(1)-(5-phospho-beta-D-ribosyl)glycinamide + L-glutamine + ATP + H2O = 2-formamido-N(1)-(5-O-phospho-beta-D-ribosyl)acetamidine + L-glutamate + ADP + phosphate + H(+)</text>
        <dbReference type="Rhea" id="RHEA:17129"/>
        <dbReference type="ChEBI" id="CHEBI:15377"/>
        <dbReference type="ChEBI" id="CHEBI:15378"/>
        <dbReference type="ChEBI" id="CHEBI:29985"/>
        <dbReference type="ChEBI" id="CHEBI:30616"/>
        <dbReference type="ChEBI" id="CHEBI:43474"/>
        <dbReference type="ChEBI" id="CHEBI:58359"/>
        <dbReference type="ChEBI" id="CHEBI:147286"/>
        <dbReference type="ChEBI" id="CHEBI:147287"/>
        <dbReference type="ChEBI" id="CHEBI:456216"/>
        <dbReference type="EC" id="6.3.5.3"/>
    </reaction>
</comment>
<dbReference type="InterPro" id="IPR036604">
    <property type="entry name" value="PurS-like_sf"/>
</dbReference>
<name>D3E4C8_METRM</name>
<dbReference type="OrthoDB" id="56303at2157"/>